<keyword evidence="2 6" id="KW-0812">Transmembrane</keyword>
<feature type="transmembrane region" description="Helical" evidence="6">
    <location>
        <begin position="196"/>
        <end position="217"/>
    </location>
</feature>
<feature type="domain" description="Amino acid transporter transmembrane" evidence="7">
    <location>
        <begin position="10"/>
        <end position="390"/>
    </location>
</feature>
<feature type="transmembrane region" description="Helical" evidence="6">
    <location>
        <begin position="155"/>
        <end position="176"/>
    </location>
</feature>
<comment type="caution">
    <text evidence="8">The sequence shown here is derived from an EMBL/GenBank/DDBJ whole genome shotgun (WGS) entry which is preliminary data.</text>
</comment>
<feature type="transmembrane region" description="Helical" evidence="6">
    <location>
        <begin position="273"/>
        <end position="294"/>
    </location>
</feature>
<accession>A0A835QS96</accession>
<feature type="transmembrane region" description="Helical" evidence="6">
    <location>
        <begin position="82"/>
        <end position="102"/>
    </location>
</feature>
<evidence type="ECO:0000256" key="5">
    <source>
        <dbReference type="ARBA" id="ARBA00023136"/>
    </source>
</evidence>
<protein>
    <recommendedName>
        <fullName evidence="7">Amino acid transporter transmembrane domain-containing protein</fullName>
    </recommendedName>
</protein>
<organism evidence="8 9">
    <name type="scientific">Vanilla planifolia</name>
    <name type="common">Vanilla</name>
    <dbReference type="NCBI Taxonomy" id="51239"/>
    <lineage>
        <taxon>Eukaryota</taxon>
        <taxon>Viridiplantae</taxon>
        <taxon>Streptophyta</taxon>
        <taxon>Embryophyta</taxon>
        <taxon>Tracheophyta</taxon>
        <taxon>Spermatophyta</taxon>
        <taxon>Magnoliopsida</taxon>
        <taxon>Liliopsida</taxon>
        <taxon>Asparagales</taxon>
        <taxon>Orchidaceae</taxon>
        <taxon>Vanilloideae</taxon>
        <taxon>Vanilleae</taxon>
        <taxon>Vanilla</taxon>
    </lineage>
</organism>
<dbReference type="Pfam" id="PF01490">
    <property type="entry name" value="Aa_trans"/>
    <property type="match status" value="1"/>
</dbReference>
<dbReference type="Proteomes" id="UP000636800">
    <property type="component" value="Chromosome 6"/>
</dbReference>
<dbReference type="PANTHER" id="PTHR22950">
    <property type="entry name" value="AMINO ACID TRANSPORTER"/>
    <property type="match status" value="1"/>
</dbReference>
<dbReference type="EMBL" id="JADCNL010000006">
    <property type="protein sequence ID" value="KAG0476206.1"/>
    <property type="molecule type" value="Genomic_DNA"/>
</dbReference>
<reference evidence="8 9" key="1">
    <citation type="journal article" date="2020" name="Nat. Food">
        <title>A phased Vanilla planifolia genome enables genetic improvement of flavour and production.</title>
        <authorList>
            <person name="Hasing T."/>
            <person name="Tang H."/>
            <person name="Brym M."/>
            <person name="Khazi F."/>
            <person name="Huang T."/>
            <person name="Chambers A.H."/>
        </authorList>
    </citation>
    <scope>NUCLEOTIDE SEQUENCE [LARGE SCALE GENOMIC DNA]</scope>
    <source>
        <tissue evidence="8">Leaf</tissue>
    </source>
</reference>
<feature type="transmembrane region" description="Helical" evidence="6">
    <location>
        <begin position="315"/>
        <end position="334"/>
    </location>
</feature>
<dbReference type="OrthoDB" id="1744747at2759"/>
<evidence type="ECO:0000313" key="8">
    <source>
        <dbReference type="EMBL" id="KAG0476206.1"/>
    </source>
</evidence>
<keyword evidence="9" id="KW-1185">Reference proteome</keyword>
<feature type="transmembrane region" description="Helical" evidence="6">
    <location>
        <begin position="370"/>
        <end position="395"/>
    </location>
</feature>
<sequence>MDPHTPSKTGTSFFRTCFNGVNALSGFGILSIPYAMAEGGWLSLLLLFFLAAVCFYTGLLLQRCMDSNSLVRTYPDIGELAFGYKGRMLVAFFMYLELYFVAIEFLVLEGDNLYKLFPKAEFHLAGIRFGGKQGFVILSALVILPTTWLKNLGGLAFLSAGGVLASMILVVSVLWVGTVDGIGFHERGTLIRWRGIPTAFSLFAFCYSGHSVFPSLYSSMKDRSKFSTVLIFCFVLCTITNGVMAVIGYLMFGEASKSQVTLNLPVGRMSSKIAIYTTLISPLTKYALIVVPIVNSIEEKLHVSKNRFISILIRSAVLFSTVIVALAVPFFGYVVALTGSFLSCTATMLLPSACYLKIFRGWRRWGMELLAILGIVVLGAFIAVVGTCVSMKQIIRSL</sequence>
<feature type="transmembrane region" description="Helical" evidence="6">
    <location>
        <begin position="340"/>
        <end position="358"/>
    </location>
</feature>
<dbReference type="AlphaFoldDB" id="A0A835QS96"/>
<keyword evidence="4 6" id="KW-1133">Transmembrane helix</keyword>
<comment type="subcellular location">
    <subcellularLocation>
        <location evidence="1">Membrane</location>
        <topology evidence="1">Multi-pass membrane protein</topology>
    </subcellularLocation>
</comment>
<feature type="transmembrane region" description="Helical" evidence="6">
    <location>
        <begin position="41"/>
        <end position="61"/>
    </location>
</feature>
<keyword evidence="3" id="KW-0029">Amino-acid transport</keyword>
<evidence type="ECO:0000259" key="7">
    <source>
        <dbReference type="Pfam" id="PF01490"/>
    </source>
</evidence>
<dbReference type="GO" id="GO:0005774">
    <property type="term" value="C:vacuolar membrane"/>
    <property type="evidence" value="ECO:0007669"/>
    <property type="project" value="TreeGrafter"/>
</dbReference>
<evidence type="ECO:0000313" key="9">
    <source>
        <dbReference type="Proteomes" id="UP000636800"/>
    </source>
</evidence>
<keyword evidence="5 6" id="KW-0472">Membrane</keyword>
<name>A0A835QS96_VANPL</name>
<dbReference type="PANTHER" id="PTHR22950:SF698">
    <property type="entry name" value="AMINO ACID TRANSPORTER TRANSMEMBRANE DOMAIN-CONTAINING PROTEIN"/>
    <property type="match status" value="1"/>
</dbReference>
<feature type="transmembrane region" description="Helical" evidence="6">
    <location>
        <begin position="229"/>
        <end position="253"/>
    </location>
</feature>
<keyword evidence="3" id="KW-0813">Transport</keyword>
<evidence type="ECO:0000256" key="1">
    <source>
        <dbReference type="ARBA" id="ARBA00004141"/>
    </source>
</evidence>
<proteinExistence type="predicted"/>
<dbReference type="InterPro" id="IPR013057">
    <property type="entry name" value="AA_transpt_TM"/>
</dbReference>
<evidence type="ECO:0000256" key="6">
    <source>
        <dbReference type="SAM" id="Phobius"/>
    </source>
</evidence>
<evidence type="ECO:0000256" key="3">
    <source>
        <dbReference type="ARBA" id="ARBA00022970"/>
    </source>
</evidence>
<dbReference type="GO" id="GO:0015179">
    <property type="term" value="F:L-amino acid transmembrane transporter activity"/>
    <property type="evidence" value="ECO:0007669"/>
    <property type="project" value="TreeGrafter"/>
</dbReference>
<feature type="transmembrane region" description="Helical" evidence="6">
    <location>
        <begin position="12"/>
        <end position="35"/>
    </location>
</feature>
<feature type="transmembrane region" description="Helical" evidence="6">
    <location>
        <begin position="122"/>
        <end position="143"/>
    </location>
</feature>
<gene>
    <name evidence="8" type="ORF">HPP92_013047</name>
</gene>
<evidence type="ECO:0000256" key="2">
    <source>
        <dbReference type="ARBA" id="ARBA00022692"/>
    </source>
</evidence>
<evidence type="ECO:0000256" key="4">
    <source>
        <dbReference type="ARBA" id="ARBA00022989"/>
    </source>
</evidence>